<dbReference type="HOGENOM" id="CLU_1848289_0_0_1"/>
<dbReference type="AlphaFoldDB" id="A0A0E0CWL6"/>
<name>A0A0E0CWL6_9ORYZ</name>
<dbReference type="EnsemblPlants" id="OMERI03G06800.1">
    <property type="protein sequence ID" value="OMERI03G06800.1"/>
    <property type="gene ID" value="OMERI03G06800"/>
</dbReference>
<sequence length="139" mass="15126">MGCGAGAIVVVVHGAPPPQAKQWRWRRRGAERGRRLGGWGRAPLPAVRRTSAGEKAPLECCYLLGCGMAAGPSLRRGGRRLASRLIQIRPGKASGYELSRLTYNHDTMLVCSSDIDKKGGYDHRRAVLFRSLLCVQDGV</sequence>
<protein>
    <submittedName>
        <fullName evidence="1">Uncharacterized protein</fullName>
    </submittedName>
</protein>
<reference evidence="1" key="1">
    <citation type="submission" date="2015-04" db="UniProtKB">
        <authorList>
            <consortium name="EnsemblPlants"/>
        </authorList>
    </citation>
    <scope>IDENTIFICATION</scope>
</reference>
<dbReference type="Proteomes" id="UP000008021">
    <property type="component" value="Chromosome 3"/>
</dbReference>
<dbReference type="EnsemblPlants" id="OMERI03G06800.3">
    <property type="protein sequence ID" value="OMERI03G06800.3"/>
    <property type="gene ID" value="OMERI03G06800"/>
</dbReference>
<reference evidence="1" key="2">
    <citation type="submission" date="2018-05" db="EMBL/GenBank/DDBJ databases">
        <title>OmerRS3 (Oryza meridionalis Reference Sequence Version 3).</title>
        <authorList>
            <person name="Zhang J."/>
            <person name="Kudrna D."/>
            <person name="Lee S."/>
            <person name="Talag J."/>
            <person name="Welchert J."/>
            <person name="Wing R.A."/>
        </authorList>
    </citation>
    <scope>NUCLEOTIDE SEQUENCE [LARGE SCALE GENOMIC DNA]</scope>
    <source>
        <strain evidence="1">OR44</strain>
    </source>
</reference>
<keyword evidence="2" id="KW-1185">Reference proteome</keyword>
<evidence type="ECO:0000313" key="2">
    <source>
        <dbReference type="Proteomes" id="UP000008021"/>
    </source>
</evidence>
<dbReference type="Gramene" id="OMERI03G06800.3">
    <property type="protein sequence ID" value="OMERI03G06800.3"/>
    <property type="gene ID" value="OMERI03G06800"/>
</dbReference>
<accession>A0A0E0CWL6</accession>
<proteinExistence type="predicted"/>
<dbReference type="Gramene" id="OMERI03G06800.1">
    <property type="protein sequence ID" value="OMERI03G06800.1"/>
    <property type="gene ID" value="OMERI03G06800"/>
</dbReference>
<evidence type="ECO:0000313" key="1">
    <source>
        <dbReference type="EnsemblPlants" id="OMERI03G06800.3"/>
    </source>
</evidence>
<organism evidence="1">
    <name type="scientific">Oryza meridionalis</name>
    <dbReference type="NCBI Taxonomy" id="40149"/>
    <lineage>
        <taxon>Eukaryota</taxon>
        <taxon>Viridiplantae</taxon>
        <taxon>Streptophyta</taxon>
        <taxon>Embryophyta</taxon>
        <taxon>Tracheophyta</taxon>
        <taxon>Spermatophyta</taxon>
        <taxon>Magnoliopsida</taxon>
        <taxon>Liliopsida</taxon>
        <taxon>Poales</taxon>
        <taxon>Poaceae</taxon>
        <taxon>BOP clade</taxon>
        <taxon>Oryzoideae</taxon>
        <taxon>Oryzeae</taxon>
        <taxon>Oryzinae</taxon>
        <taxon>Oryza</taxon>
    </lineage>
</organism>